<feature type="compositionally biased region" description="Low complexity" evidence="3">
    <location>
        <begin position="186"/>
        <end position="214"/>
    </location>
</feature>
<organism evidence="6 7">
    <name type="scientific">Levilactobacillus paucivorans</name>
    <dbReference type="NCBI Taxonomy" id="616990"/>
    <lineage>
        <taxon>Bacteria</taxon>
        <taxon>Bacillati</taxon>
        <taxon>Bacillota</taxon>
        <taxon>Bacilli</taxon>
        <taxon>Lactobacillales</taxon>
        <taxon>Lactobacillaceae</taxon>
        <taxon>Levilactobacillus</taxon>
    </lineage>
</organism>
<protein>
    <submittedName>
        <fullName evidence="6">Cell surface protein</fullName>
    </submittedName>
</protein>
<proteinExistence type="predicted"/>
<sequence length="252" mass="27134">MKHVKRWLLMSLLIVVGLGWPAIGHAQSLDYTALKYGTSQTSMAGKYFVHPAKVQVVQHAYQVTMEIKTAKHLNKWPVRVLKIAGQTPQNVQKSRDSAGNYLLFYTFTTTHLNRDITAKLAINVLGVYKATHKLTLAFQTADLPALSQSKSATKPTSATKATTAKRTQSTPANDSSQKPTSKKKAASASAAAASTTSSNSSRAATSSATASQEADAADQVPKQKTNWMSLLGGSLAIVIVVLGGSWWYFGRH</sequence>
<dbReference type="GO" id="GO:0030313">
    <property type="term" value="C:cell envelope"/>
    <property type="evidence" value="ECO:0007669"/>
    <property type="project" value="UniProtKB-SubCell"/>
</dbReference>
<feature type="transmembrane region" description="Helical" evidence="4">
    <location>
        <begin position="227"/>
        <end position="249"/>
    </location>
</feature>
<feature type="domain" description="NEAT" evidence="5">
    <location>
        <begin position="22"/>
        <end position="154"/>
    </location>
</feature>
<dbReference type="RefSeq" id="WP_157054378.1">
    <property type="nucleotide sequence ID" value="NZ_JQCA01000072.1"/>
</dbReference>
<dbReference type="Gene3D" id="2.60.40.1850">
    <property type="match status" value="1"/>
</dbReference>
<evidence type="ECO:0000313" key="6">
    <source>
        <dbReference type="EMBL" id="KRO03621.1"/>
    </source>
</evidence>
<dbReference type="EMBL" id="JQCA01000072">
    <property type="protein sequence ID" value="KRO03621.1"/>
    <property type="molecule type" value="Genomic_DNA"/>
</dbReference>
<evidence type="ECO:0000256" key="2">
    <source>
        <dbReference type="ARBA" id="ARBA00022729"/>
    </source>
</evidence>
<reference evidence="6 7" key="1">
    <citation type="journal article" date="2015" name="Genome Announc.">
        <title>Expanding the biotechnology potential of lactobacilli through comparative genomics of 213 strains and associated genera.</title>
        <authorList>
            <person name="Sun Z."/>
            <person name="Harris H.M."/>
            <person name="McCann A."/>
            <person name="Guo C."/>
            <person name="Argimon S."/>
            <person name="Zhang W."/>
            <person name="Yang X."/>
            <person name="Jeffery I.B."/>
            <person name="Cooney J.C."/>
            <person name="Kagawa T.F."/>
            <person name="Liu W."/>
            <person name="Song Y."/>
            <person name="Salvetti E."/>
            <person name="Wrobel A."/>
            <person name="Rasinkangas P."/>
            <person name="Parkhill J."/>
            <person name="Rea M.C."/>
            <person name="O'Sullivan O."/>
            <person name="Ritari J."/>
            <person name="Douillard F.P."/>
            <person name="Paul Ross R."/>
            <person name="Yang R."/>
            <person name="Briner A.E."/>
            <person name="Felis G.E."/>
            <person name="de Vos W.M."/>
            <person name="Barrangou R."/>
            <person name="Klaenhammer T.R."/>
            <person name="Caufield P.W."/>
            <person name="Cui Y."/>
            <person name="Zhang H."/>
            <person name="O'Toole P.W."/>
        </authorList>
    </citation>
    <scope>NUCLEOTIDE SEQUENCE [LARGE SCALE GENOMIC DNA]</scope>
    <source>
        <strain evidence="6 7">DSM 22467</strain>
    </source>
</reference>
<keyword evidence="4" id="KW-0472">Membrane</keyword>
<dbReference type="OrthoDB" id="2329522at2"/>
<dbReference type="InterPro" id="IPR037250">
    <property type="entry name" value="NEAT_dom_sf"/>
</dbReference>
<dbReference type="CDD" id="cd06920">
    <property type="entry name" value="NEAT"/>
    <property type="match status" value="1"/>
</dbReference>
<evidence type="ECO:0000313" key="7">
    <source>
        <dbReference type="Proteomes" id="UP000051906"/>
    </source>
</evidence>
<evidence type="ECO:0000256" key="3">
    <source>
        <dbReference type="SAM" id="MobiDB-lite"/>
    </source>
</evidence>
<gene>
    <name evidence="6" type="ORF">IV54_GL000071</name>
</gene>
<keyword evidence="2" id="KW-0732">Signal</keyword>
<dbReference type="Pfam" id="PF05031">
    <property type="entry name" value="NEAT"/>
    <property type="match status" value="1"/>
</dbReference>
<comment type="caution">
    <text evidence="6">The sequence shown here is derived from an EMBL/GenBank/DDBJ whole genome shotgun (WGS) entry which is preliminary data.</text>
</comment>
<feature type="compositionally biased region" description="Low complexity" evidence="3">
    <location>
        <begin position="149"/>
        <end position="179"/>
    </location>
</feature>
<dbReference type="PROSITE" id="PS50978">
    <property type="entry name" value="NEAT"/>
    <property type="match status" value="1"/>
</dbReference>
<dbReference type="PATRIC" id="fig|616990.3.peg.76"/>
<keyword evidence="7" id="KW-1185">Reference proteome</keyword>
<evidence type="ECO:0000256" key="4">
    <source>
        <dbReference type="SAM" id="Phobius"/>
    </source>
</evidence>
<name>A0A0R2LPE0_9LACO</name>
<evidence type="ECO:0000259" key="5">
    <source>
        <dbReference type="PROSITE" id="PS50978"/>
    </source>
</evidence>
<feature type="region of interest" description="Disordered" evidence="3">
    <location>
        <begin position="148"/>
        <end position="219"/>
    </location>
</feature>
<dbReference type="STRING" id="616990.IV54_GL000071"/>
<accession>A0A0R2LPE0</accession>
<dbReference type="AlphaFoldDB" id="A0A0R2LPE0"/>
<comment type="subcellular location">
    <subcellularLocation>
        <location evidence="1">Cell envelope</location>
    </subcellularLocation>
</comment>
<evidence type="ECO:0000256" key="1">
    <source>
        <dbReference type="ARBA" id="ARBA00004196"/>
    </source>
</evidence>
<keyword evidence="4" id="KW-1133">Transmembrane helix</keyword>
<dbReference type="InterPro" id="IPR006635">
    <property type="entry name" value="NEAT_dom"/>
</dbReference>
<dbReference type="Proteomes" id="UP000051906">
    <property type="component" value="Unassembled WGS sequence"/>
</dbReference>
<keyword evidence="4" id="KW-0812">Transmembrane</keyword>
<dbReference type="SUPFAM" id="SSF158911">
    <property type="entry name" value="NEAT domain-like"/>
    <property type="match status" value="1"/>
</dbReference>